<gene>
    <name evidence="3" type="ORF">AAIA72_16175</name>
</gene>
<dbReference type="InterPro" id="IPR036390">
    <property type="entry name" value="WH_DNA-bd_sf"/>
</dbReference>
<dbReference type="InterPro" id="IPR001845">
    <property type="entry name" value="HTH_ArsR_DNA-bd_dom"/>
</dbReference>
<dbReference type="InterPro" id="IPR011991">
    <property type="entry name" value="ArsR-like_HTH"/>
</dbReference>
<dbReference type="InterPro" id="IPR036388">
    <property type="entry name" value="WH-like_DNA-bd_sf"/>
</dbReference>
<feature type="domain" description="HTH arsR-type" evidence="2">
    <location>
        <begin position="2"/>
        <end position="96"/>
    </location>
</feature>
<proteinExistence type="predicted"/>
<evidence type="ECO:0000259" key="2">
    <source>
        <dbReference type="PROSITE" id="PS50987"/>
    </source>
</evidence>
<dbReference type="PANTHER" id="PTHR43861:SF3">
    <property type="entry name" value="PUTATIVE (AFU_ORTHOLOGUE AFUA_2G14390)-RELATED"/>
    <property type="match status" value="1"/>
</dbReference>
<accession>A0AB39UVJ1</accession>
<dbReference type="SUPFAM" id="SSF53335">
    <property type="entry name" value="S-adenosyl-L-methionine-dependent methyltransferases"/>
    <property type="match status" value="1"/>
</dbReference>
<dbReference type="PRINTS" id="PR00778">
    <property type="entry name" value="HTHARSR"/>
</dbReference>
<keyword evidence="1" id="KW-0808">Transferase</keyword>
<dbReference type="SUPFAM" id="SSF46785">
    <property type="entry name" value="Winged helix' DNA-binding domain"/>
    <property type="match status" value="1"/>
</dbReference>
<organism evidence="3">
    <name type="scientific">Thermohahella caldifontis</name>
    <dbReference type="NCBI Taxonomy" id="3142973"/>
    <lineage>
        <taxon>Bacteria</taxon>
        <taxon>Pseudomonadati</taxon>
        <taxon>Pseudomonadota</taxon>
        <taxon>Gammaproteobacteria</taxon>
        <taxon>Oceanospirillales</taxon>
        <taxon>Hahellaceae</taxon>
        <taxon>Thermohahella</taxon>
    </lineage>
</organism>
<dbReference type="NCBIfam" id="NF033788">
    <property type="entry name" value="HTH_metalloreg"/>
    <property type="match status" value="1"/>
</dbReference>
<dbReference type="Pfam" id="PF13489">
    <property type="entry name" value="Methyltransf_23"/>
    <property type="match status" value="1"/>
</dbReference>
<dbReference type="PROSITE" id="PS50987">
    <property type="entry name" value="HTH_ARSR_2"/>
    <property type="match status" value="1"/>
</dbReference>
<dbReference type="EMBL" id="CP154858">
    <property type="protein sequence ID" value="XDT72311.1"/>
    <property type="molecule type" value="Genomic_DNA"/>
</dbReference>
<dbReference type="KEGG" id="tcd:AAIA72_16175"/>
<dbReference type="GO" id="GO:0003700">
    <property type="term" value="F:DNA-binding transcription factor activity"/>
    <property type="evidence" value="ECO:0007669"/>
    <property type="project" value="InterPro"/>
</dbReference>
<dbReference type="RefSeq" id="WP_369601322.1">
    <property type="nucleotide sequence ID" value="NZ_CP154858.1"/>
</dbReference>
<dbReference type="GO" id="GO:0016740">
    <property type="term" value="F:transferase activity"/>
    <property type="evidence" value="ECO:0007669"/>
    <property type="project" value="UniProtKB-KW"/>
</dbReference>
<dbReference type="Gene3D" id="1.10.10.10">
    <property type="entry name" value="Winged helix-like DNA-binding domain superfamily/Winged helix DNA-binding domain"/>
    <property type="match status" value="1"/>
</dbReference>
<dbReference type="SMART" id="SM00418">
    <property type="entry name" value="HTH_ARSR"/>
    <property type="match status" value="1"/>
</dbReference>
<dbReference type="CDD" id="cd02440">
    <property type="entry name" value="AdoMet_MTases"/>
    <property type="match status" value="1"/>
</dbReference>
<dbReference type="PANTHER" id="PTHR43861">
    <property type="entry name" value="TRANS-ACONITATE 2-METHYLTRANSFERASE-RELATED"/>
    <property type="match status" value="1"/>
</dbReference>
<reference evidence="3" key="1">
    <citation type="submission" date="2024-05" db="EMBL/GenBank/DDBJ databases">
        <title>Genome sequencing of novel strain.</title>
        <authorList>
            <person name="Ganbat D."/>
            <person name="Ganbat S."/>
            <person name="Lee S.-J."/>
        </authorList>
    </citation>
    <scope>NUCLEOTIDE SEQUENCE</scope>
    <source>
        <strain evidence="3">SMD15-11</strain>
    </source>
</reference>
<dbReference type="InterPro" id="IPR029063">
    <property type="entry name" value="SAM-dependent_MTases_sf"/>
</dbReference>
<evidence type="ECO:0000256" key="1">
    <source>
        <dbReference type="ARBA" id="ARBA00022679"/>
    </source>
</evidence>
<dbReference type="Gene3D" id="3.40.50.150">
    <property type="entry name" value="Vaccinia Virus protein VP39"/>
    <property type="match status" value="1"/>
</dbReference>
<dbReference type="CDD" id="cd00090">
    <property type="entry name" value="HTH_ARSR"/>
    <property type="match status" value="1"/>
</dbReference>
<dbReference type="AlphaFoldDB" id="A0AB39UVJ1"/>
<evidence type="ECO:0000313" key="3">
    <source>
        <dbReference type="EMBL" id="XDT72311.1"/>
    </source>
</evidence>
<protein>
    <submittedName>
        <fullName evidence="3">Metalloregulator ArsR/SmtB family transcription factor</fullName>
    </submittedName>
</protein>
<dbReference type="Pfam" id="PF01022">
    <property type="entry name" value="HTH_5"/>
    <property type="match status" value="1"/>
</dbReference>
<name>A0AB39UVJ1_9GAMM</name>
<sequence length="341" mass="38042">MHQTPDTPELAALFKAAGDPLRLNILRILARDTFSVAELCTIFDMRQSSMSHHLKVLANAGLVEPQREGNTIFYRRPPLPEDDTYTAAREAVYSLVDTLPVQAEVRAAIDLIKQHRAQQSQVFFARYGGHLQAHQELIADYSLYAEPTAELLDRLKSPAHRTVLEIGPGEGRFLSELSGRFDQVWALDTSSEMLEKCQAWIEQEQLGNCTLIEGDTREALRRGLSVDVIVMNMVLHHVPAPHELFEDCARLLRPGGLLILCDLCRHQQAWAREACGDLWLGFDADDLTRWAEAAGLTEGETLLIGVRNGFQIQIRHFDQPATGASVQPAQPAFTLVSNATK</sequence>